<evidence type="ECO:0000313" key="2">
    <source>
        <dbReference type="Proteomes" id="UP001501444"/>
    </source>
</evidence>
<accession>A0ABP5V902</accession>
<sequence>MGSSSWSYSVPYQGDVNAALQRLRQEVFECGEYYRESPGDGLNRARPTGPDTLVDAQPHSGTHSVIDMVNGVSAEPAFATVSPLAPDNLAYTFGTETPTAGQVETELLIGDLRHERDRWVGTYIVSYHDGRPDRIHFFGSSGD</sequence>
<comment type="caution">
    <text evidence="1">The sequence shown here is derived from an EMBL/GenBank/DDBJ whole genome shotgun (WGS) entry which is preliminary data.</text>
</comment>
<organism evidence="1 2">
    <name type="scientific">Dactylosporangium salmoneum</name>
    <dbReference type="NCBI Taxonomy" id="53361"/>
    <lineage>
        <taxon>Bacteria</taxon>
        <taxon>Bacillati</taxon>
        <taxon>Actinomycetota</taxon>
        <taxon>Actinomycetes</taxon>
        <taxon>Micromonosporales</taxon>
        <taxon>Micromonosporaceae</taxon>
        <taxon>Dactylosporangium</taxon>
    </lineage>
</organism>
<proteinExistence type="predicted"/>
<gene>
    <name evidence="1" type="ORF">GCM10010170_108890</name>
</gene>
<dbReference type="EMBL" id="BAAARV010000141">
    <property type="protein sequence ID" value="GAA2394721.1"/>
    <property type="molecule type" value="Genomic_DNA"/>
</dbReference>
<evidence type="ECO:0000313" key="1">
    <source>
        <dbReference type="EMBL" id="GAA2394721.1"/>
    </source>
</evidence>
<keyword evidence="2" id="KW-1185">Reference proteome</keyword>
<reference evidence="2" key="1">
    <citation type="journal article" date="2019" name="Int. J. Syst. Evol. Microbiol.">
        <title>The Global Catalogue of Microorganisms (GCM) 10K type strain sequencing project: providing services to taxonomists for standard genome sequencing and annotation.</title>
        <authorList>
            <consortium name="The Broad Institute Genomics Platform"/>
            <consortium name="The Broad Institute Genome Sequencing Center for Infectious Disease"/>
            <person name="Wu L."/>
            <person name="Ma J."/>
        </authorList>
    </citation>
    <scope>NUCLEOTIDE SEQUENCE [LARGE SCALE GENOMIC DNA]</scope>
    <source>
        <strain evidence="2">JCM 3272</strain>
    </source>
</reference>
<name>A0ABP5V902_9ACTN</name>
<protein>
    <submittedName>
        <fullName evidence="1">Uncharacterized protein</fullName>
    </submittedName>
</protein>
<dbReference type="Proteomes" id="UP001501444">
    <property type="component" value="Unassembled WGS sequence"/>
</dbReference>
<dbReference type="RefSeq" id="WP_344620676.1">
    <property type="nucleotide sequence ID" value="NZ_BAAARV010000141.1"/>
</dbReference>